<feature type="chain" id="PRO_5005894450" evidence="1">
    <location>
        <begin position="21"/>
        <end position="160"/>
    </location>
</feature>
<evidence type="ECO:0000313" key="2">
    <source>
        <dbReference type="Proteomes" id="UP000046392"/>
    </source>
</evidence>
<sequence length="160" mass="18652">MDKLLISLLLLLNCFNFSYSKPQPSLDLDNLKLFDKIDELRDPKLREVAIAFMETLRLLDNPIKEGDYESLVQGNPIIAENEKQGLKMQKELSNQIFGKLGSITPQKFGASKNQIDDEEETFSPQFFPRNYDVYKDTGFKHKLKEILEILNKKFPQKTHW</sequence>
<keyword evidence="2" id="KW-1185">Reference proteome</keyword>
<evidence type="ECO:0000313" key="3">
    <source>
        <dbReference type="WBParaSite" id="SPAL_0000668400.1"/>
    </source>
</evidence>
<dbReference type="Proteomes" id="UP000046392">
    <property type="component" value="Unplaced"/>
</dbReference>
<dbReference type="WBParaSite" id="SPAL_0000668400.1">
    <property type="protein sequence ID" value="SPAL_0000668400.1"/>
    <property type="gene ID" value="SPAL_0000668400"/>
</dbReference>
<name>A0A0N5BL83_STREA</name>
<keyword evidence="1" id="KW-0732">Signal</keyword>
<dbReference type="AlphaFoldDB" id="A0A0N5BL83"/>
<evidence type="ECO:0000256" key="1">
    <source>
        <dbReference type="SAM" id="SignalP"/>
    </source>
</evidence>
<proteinExistence type="predicted"/>
<feature type="signal peptide" evidence="1">
    <location>
        <begin position="1"/>
        <end position="20"/>
    </location>
</feature>
<protein>
    <submittedName>
        <fullName evidence="3">Uncharacterized protein</fullName>
    </submittedName>
</protein>
<reference evidence="3" key="1">
    <citation type="submission" date="2017-02" db="UniProtKB">
        <authorList>
            <consortium name="WormBaseParasite"/>
        </authorList>
    </citation>
    <scope>IDENTIFICATION</scope>
</reference>
<organism evidence="2 3">
    <name type="scientific">Strongyloides papillosus</name>
    <name type="common">Intestinal threadworm</name>
    <dbReference type="NCBI Taxonomy" id="174720"/>
    <lineage>
        <taxon>Eukaryota</taxon>
        <taxon>Metazoa</taxon>
        <taxon>Ecdysozoa</taxon>
        <taxon>Nematoda</taxon>
        <taxon>Chromadorea</taxon>
        <taxon>Rhabditida</taxon>
        <taxon>Tylenchina</taxon>
        <taxon>Panagrolaimomorpha</taxon>
        <taxon>Strongyloidoidea</taxon>
        <taxon>Strongyloididae</taxon>
        <taxon>Strongyloides</taxon>
    </lineage>
</organism>
<accession>A0A0N5BL83</accession>